<accession>A0ACC0CIC8</accession>
<evidence type="ECO:0000313" key="1">
    <source>
        <dbReference type="EMBL" id="KAI6080148.1"/>
    </source>
</evidence>
<name>A0ACC0CIC8_9PEZI</name>
<organism evidence="1 2">
    <name type="scientific">Hypoxylon rubiginosum</name>
    <dbReference type="NCBI Taxonomy" id="110542"/>
    <lineage>
        <taxon>Eukaryota</taxon>
        <taxon>Fungi</taxon>
        <taxon>Dikarya</taxon>
        <taxon>Ascomycota</taxon>
        <taxon>Pezizomycotina</taxon>
        <taxon>Sordariomycetes</taxon>
        <taxon>Xylariomycetidae</taxon>
        <taxon>Xylariales</taxon>
        <taxon>Hypoxylaceae</taxon>
        <taxon>Hypoxylon</taxon>
    </lineage>
</organism>
<dbReference type="Proteomes" id="UP001497680">
    <property type="component" value="Unassembled WGS sequence"/>
</dbReference>
<sequence>MPFTSANSADFEADTYKGCLDGQPSLNNATGTTFVDVSLTDTTRMLVTTDLISSTLSANAPSETATGPSSHGMVNDIRPGNRRTVIIGVSVGIGITYIAIILIGLIVVWRRHARQMRALRASRGQTSTLSSLLYTSILRRMNIPPSMIRLILPPLDFRPFKTLSMYLNYQPR</sequence>
<dbReference type="EMBL" id="MU394479">
    <property type="protein sequence ID" value="KAI6080148.1"/>
    <property type="molecule type" value="Genomic_DNA"/>
</dbReference>
<proteinExistence type="predicted"/>
<evidence type="ECO:0000313" key="2">
    <source>
        <dbReference type="Proteomes" id="UP001497680"/>
    </source>
</evidence>
<comment type="caution">
    <text evidence="1">The sequence shown here is derived from an EMBL/GenBank/DDBJ whole genome shotgun (WGS) entry which is preliminary data.</text>
</comment>
<keyword evidence="2" id="KW-1185">Reference proteome</keyword>
<reference evidence="1 2" key="1">
    <citation type="journal article" date="2022" name="New Phytol.">
        <title>Ecological generalism drives hyperdiversity of secondary metabolite gene clusters in xylarialean endophytes.</title>
        <authorList>
            <person name="Franco M.E.E."/>
            <person name="Wisecaver J.H."/>
            <person name="Arnold A.E."/>
            <person name="Ju Y.M."/>
            <person name="Slot J.C."/>
            <person name="Ahrendt S."/>
            <person name="Moore L.P."/>
            <person name="Eastman K.E."/>
            <person name="Scott K."/>
            <person name="Konkel Z."/>
            <person name="Mondo S.J."/>
            <person name="Kuo A."/>
            <person name="Hayes R.D."/>
            <person name="Haridas S."/>
            <person name="Andreopoulos B."/>
            <person name="Riley R."/>
            <person name="LaButti K."/>
            <person name="Pangilinan J."/>
            <person name="Lipzen A."/>
            <person name="Amirebrahimi M."/>
            <person name="Yan J."/>
            <person name="Adam C."/>
            <person name="Keymanesh K."/>
            <person name="Ng V."/>
            <person name="Louie K."/>
            <person name="Northen T."/>
            <person name="Drula E."/>
            <person name="Henrissat B."/>
            <person name="Hsieh H.M."/>
            <person name="Youens-Clark K."/>
            <person name="Lutzoni F."/>
            <person name="Miadlikowska J."/>
            <person name="Eastwood D.C."/>
            <person name="Hamelin R.C."/>
            <person name="Grigoriev I.V."/>
            <person name="U'Ren J.M."/>
        </authorList>
    </citation>
    <scope>NUCLEOTIDE SEQUENCE [LARGE SCALE GENOMIC DNA]</scope>
    <source>
        <strain evidence="1 2">ER1909</strain>
    </source>
</reference>
<gene>
    <name evidence="1" type="ORF">F4821DRAFT_266175</name>
</gene>
<protein>
    <submittedName>
        <fullName evidence="1">Uncharacterized protein</fullName>
    </submittedName>
</protein>